<accession>A0A7X1KT66</accession>
<keyword evidence="4" id="KW-0819">tRNA processing</keyword>
<protein>
    <recommendedName>
        <fullName evidence="1">tRNA-uridine aminocarboxypropyltransferase</fullName>
        <ecNumber evidence="1">2.5.1.25</ecNumber>
    </recommendedName>
</protein>
<comment type="similarity">
    <text evidence="5">Belongs to the TDD superfamily. DTWD2 family.</text>
</comment>
<evidence type="ECO:0000313" key="7">
    <source>
        <dbReference type="EMBL" id="MBC2678105.1"/>
    </source>
</evidence>
<proteinExistence type="inferred from homology"/>
<keyword evidence="3" id="KW-0949">S-adenosyl-L-methionine</keyword>
<evidence type="ECO:0000256" key="4">
    <source>
        <dbReference type="ARBA" id="ARBA00022694"/>
    </source>
</evidence>
<dbReference type="InterPro" id="IPR039262">
    <property type="entry name" value="DTWD2/TAPT"/>
</dbReference>
<dbReference type="GO" id="GO:0016432">
    <property type="term" value="F:tRNA-uridine aminocarboxypropyltransferase activity"/>
    <property type="evidence" value="ECO:0007669"/>
    <property type="project" value="UniProtKB-EC"/>
</dbReference>
<dbReference type="SMART" id="SM01144">
    <property type="entry name" value="DTW"/>
    <property type="match status" value="1"/>
</dbReference>
<evidence type="ECO:0000313" key="8">
    <source>
        <dbReference type="Proteomes" id="UP000546173"/>
    </source>
</evidence>
<comment type="caution">
    <text evidence="7">The sequence shown here is derived from an EMBL/GenBank/DDBJ whole genome shotgun (WGS) entry which is preliminary data.</text>
</comment>
<reference evidence="7 8" key="1">
    <citation type="submission" date="2020-08" db="EMBL/GenBank/DDBJ databases">
        <title>Pseudomonas sp. nov.</title>
        <authorList>
            <person name="Gieschler S."/>
            <person name="Fiedler G."/>
            <person name="Brinks E."/>
            <person name="Boehnlein C."/>
            <person name="Franz C.M.A.P."/>
            <person name="Kabisch J."/>
        </authorList>
    </citation>
    <scope>NUCLEOTIDE SEQUENCE [LARGE SCALE GENOMIC DNA]</scope>
    <source>
        <strain evidence="7 8">MBT-2</strain>
    </source>
</reference>
<dbReference type="InterPro" id="IPR005636">
    <property type="entry name" value="DTW"/>
</dbReference>
<sequence length="198" mass="21915">MSRPQCSRCHRPLAQCLCALIPNLPSHTRVLILQHPSEVDHALNTARLAALGLQNCEIRVGEVFQDLPRWLAQPGYQPCLLFPGEHSEALSAYQPCAQPRLLVVPDGTWRKARKLLHLNPPLAALPRVQLAGAEPSRYRLRKAPGPGALSTLEAITQALEVLESPASFQALLKPFDALIDGQIAAMGEEVYRRNHQRH</sequence>
<dbReference type="RefSeq" id="WP_185793877.1">
    <property type="nucleotide sequence ID" value="NZ_JACMYH010000001.1"/>
</dbReference>
<gene>
    <name evidence="7" type="ORF">H7993_06825</name>
</gene>
<organism evidence="7 8">
    <name type="scientific">Pseudomonas baltica</name>
    <dbReference type="NCBI Taxonomy" id="2762576"/>
    <lineage>
        <taxon>Bacteria</taxon>
        <taxon>Pseudomonadati</taxon>
        <taxon>Pseudomonadota</taxon>
        <taxon>Gammaproteobacteria</taxon>
        <taxon>Pseudomonadales</taxon>
        <taxon>Pseudomonadaceae</taxon>
        <taxon>Pseudomonas</taxon>
    </lineage>
</organism>
<dbReference type="Proteomes" id="UP000546173">
    <property type="component" value="Unassembled WGS sequence"/>
</dbReference>
<evidence type="ECO:0000256" key="1">
    <source>
        <dbReference type="ARBA" id="ARBA00012386"/>
    </source>
</evidence>
<keyword evidence="8" id="KW-1185">Reference proteome</keyword>
<evidence type="ECO:0000256" key="5">
    <source>
        <dbReference type="ARBA" id="ARBA00034489"/>
    </source>
</evidence>
<name>A0A7X1KT66_9PSED</name>
<dbReference type="EC" id="2.5.1.25" evidence="1"/>
<keyword evidence="2" id="KW-0808">Transferase</keyword>
<evidence type="ECO:0000256" key="3">
    <source>
        <dbReference type="ARBA" id="ARBA00022691"/>
    </source>
</evidence>
<dbReference type="GO" id="GO:0008033">
    <property type="term" value="P:tRNA processing"/>
    <property type="evidence" value="ECO:0007669"/>
    <property type="project" value="UniProtKB-KW"/>
</dbReference>
<feature type="domain" description="DTW" evidence="6">
    <location>
        <begin position="2"/>
        <end position="187"/>
    </location>
</feature>
<dbReference type="AlphaFoldDB" id="A0A7X1KT66"/>
<dbReference type="PANTHER" id="PTHR21392">
    <property type="entry name" value="TRNA-URIDINE AMINOCARBOXYPROPYLTRANSFERASE 2"/>
    <property type="match status" value="1"/>
</dbReference>
<evidence type="ECO:0000256" key="2">
    <source>
        <dbReference type="ARBA" id="ARBA00022679"/>
    </source>
</evidence>
<dbReference type="Pfam" id="PF03942">
    <property type="entry name" value="DTW"/>
    <property type="match status" value="1"/>
</dbReference>
<evidence type="ECO:0000259" key="6">
    <source>
        <dbReference type="SMART" id="SM01144"/>
    </source>
</evidence>
<dbReference type="PANTHER" id="PTHR21392:SF0">
    <property type="entry name" value="TRNA-URIDINE AMINOCARBOXYPROPYLTRANSFERASE 2"/>
    <property type="match status" value="1"/>
</dbReference>
<dbReference type="EMBL" id="JACMYH010000001">
    <property type="protein sequence ID" value="MBC2678105.1"/>
    <property type="molecule type" value="Genomic_DNA"/>
</dbReference>